<dbReference type="RefSeq" id="WP_209978178.1">
    <property type="nucleotide sequence ID" value="NZ_JAGGLB010000043.1"/>
</dbReference>
<dbReference type="EMBL" id="JAGGLB010000043">
    <property type="protein sequence ID" value="MBP1996090.1"/>
    <property type="molecule type" value="Genomic_DNA"/>
</dbReference>
<dbReference type="Gene3D" id="3.30.360.10">
    <property type="entry name" value="Dihydrodipicolinate Reductase, domain 2"/>
    <property type="match status" value="1"/>
</dbReference>
<dbReference type="Proteomes" id="UP001519287">
    <property type="component" value="Unassembled WGS sequence"/>
</dbReference>
<name>A0ABS4J8F7_9BACL</name>
<dbReference type="InterPro" id="IPR000683">
    <property type="entry name" value="Gfo/Idh/MocA-like_OxRdtase_N"/>
</dbReference>
<accession>A0ABS4J8F7</accession>
<feature type="domain" description="YceM-like C-terminal" evidence="2">
    <location>
        <begin position="127"/>
        <end position="248"/>
    </location>
</feature>
<dbReference type="PANTHER" id="PTHR43708">
    <property type="entry name" value="CONSERVED EXPRESSED OXIDOREDUCTASE (EUROFUNG)"/>
    <property type="match status" value="1"/>
</dbReference>
<reference evidence="3 4" key="1">
    <citation type="submission" date="2021-03" db="EMBL/GenBank/DDBJ databases">
        <title>Genomic Encyclopedia of Type Strains, Phase IV (KMG-IV): sequencing the most valuable type-strain genomes for metagenomic binning, comparative biology and taxonomic classification.</title>
        <authorList>
            <person name="Goeker M."/>
        </authorList>
    </citation>
    <scope>NUCLEOTIDE SEQUENCE [LARGE SCALE GENOMIC DNA]</scope>
    <source>
        <strain evidence="3 4">DSM 26048</strain>
    </source>
</reference>
<dbReference type="Gene3D" id="3.40.50.720">
    <property type="entry name" value="NAD(P)-binding Rossmann-like Domain"/>
    <property type="match status" value="1"/>
</dbReference>
<evidence type="ECO:0000313" key="4">
    <source>
        <dbReference type="Proteomes" id="UP001519287"/>
    </source>
</evidence>
<sequence>MRKPRVGIVGLGDIAQKVYLPILSKEDNWSLVGAFTPNEAKRKNICTKYRIADFNSIHDLSKECDAIFIHSSTSSHFELVSYFLSNGKDVYVDKPLAATLKEAEKLVELSHKHKRKLMVGFNRRFAPMYVKAKQLSTETAWVRIEKYRNDKINAAHYADTLLDGYIHLVDTARWIGGGNLAVNSGNVQANETNNLVYAQHSFRAEHDPRVQLFTGMHRKAGTGLELLEIVGMDKIVRVKDLHTCEIEEKGKVTTSTSGSWDTILKEKGFEAAVAHFIASIEGDTAPSIDGLEALKTQQLLMRLLQ</sequence>
<comment type="caution">
    <text evidence="3">The sequence shown here is derived from an EMBL/GenBank/DDBJ whole genome shotgun (WGS) entry which is preliminary data.</text>
</comment>
<dbReference type="InterPro" id="IPR036291">
    <property type="entry name" value="NAD(P)-bd_dom_sf"/>
</dbReference>
<protein>
    <submittedName>
        <fullName evidence="3">Virulence factor</fullName>
    </submittedName>
</protein>
<dbReference type="Pfam" id="PF21378">
    <property type="entry name" value="YceM-like_C"/>
    <property type="match status" value="1"/>
</dbReference>
<dbReference type="InterPro" id="IPR048477">
    <property type="entry name" value="YceM-like_C"/>
</dbReference>
<gene>
    <name evidence="3" type="ORF">J2Z66_007734</name>
</gene>
<dbReference type="PANTHER" id="PTHR43708:SF4">
    <property type="entry name" value="OXIDOREDUCTASE YCEM-RELATED"/>
    <property type="match status" value="1"/>
</dbReference>
<evidence type="ECO:0000259" key="1">
    <source>
        <dbReference type="Pfam" id="PF01408"/>
    </source>
</evidence>
<feature type="domain" description="Gfo/Idh/MocA-like oxidoreductase N-terminal" evidence="1">
    <location>
        <begin position="5"/>
        <end position="121"/>
    </location>
</feature>
<dbReference type="Pfam" id="PF01408">
    <property type="entry name" value="GFO_IDH_MocA"/>
    <property type="match status" value="1"/>
</dbReference>
<organism evidence="3 4">
    <name type="scientific">Paenibacillus eucommiae</name>
    <dbReference type="NCBI Taxonomy" id="1355755"/>
    <lineage>
        <taxon>Bacteria</taxon>
        <taxon>Bacillati</taxon>
        <taxon>Bacillota</taxon>
        <taxon>Bacilli</taxon>
        <taxon>Bacillales</taxon>
        <taxon>Paenibacillaceae</taxon>
        <taxon>Paenibacillus</taxon>
    </lineage>
</organism>
<dbReference type="InterPro" id="IPR051317">
    <property type="entry name" value="Gfo/Idh/MocA_oxidoreduct"/>
</dbReference>
<keyword evidence="4" id="KW-1185">Reference proteome</keyword>
<dbReference type="SUPFAM" id="SSF51735">
    <property type="entry name" value="NAD(P)-binding Rossmann-fold domains"/>
    <property type="match status" value="1"/>
</dbReference>
<evidence type="ECO:0000259" key="2">
    <source>
        <dbReference type="Pfam" id="PF21378"/>
    </source>
</evidence>
<proteinExistence type="predicted"/>
<evidence type="ECO:0000313" key="3">
    <source>
        <dbReference type="EMBL" id="MBP1996090.1"/>
    </source>
</evidence>
<dbReference type="SUPFAM" id="SSF55347">
    <property type="entry name" value="Glyceraldehyde-3-phosphate dehydrogenase-like, C-terminal domain"/>
    <property type="match status" value="1"/>
</dbReference>